<dbReference type="OrthoDB" id="9811281at2"/>
<dbReference type="HOGENOM" id="CLU_155036_0_0_4"/>
<dbReference type="STRING" id="279058.LT85_2007"/>
<organism evidence="2 3">
    <name type="scientific">Collimonas arenae</name>
    <dbReference type="NCBI Taxonomy" id="279058"/>
    <lineage>
        <taxon>Bacteria</taxon>
        <taxon>Pseudomonadati</taxon>
        <taxon>Pseudomonadota</taxon>
        <taxon>Betaproteobacteria</taxon>
        <taxon>Burkholderiales</taxon>
        <taxon>Oxalobacteraceae</taxon>
        <taxon>Collimonas</taxon>
    </lineage>
</organism>
<dbReference type="RefSeq" id="WP_052135011.1">
    <property type="nucleotide sequence ID" value="NZ_CP009962.1"/>
</dbReference>
<reference evidence="3" key="1">
    <citation type="journal article" date="2014" name="Soil Biol. Biochem.">
        <title>Structure and function of bacterial communities in ageing soils: Insights from the Mendocino ecological staircase.</title>
        <authorList>
            <person name="Uroz S."/>
            <person name="Tech J.J."/>
            <person name="Sawaya N.A."/>
            <person name="Frey-Klett P."/>
            <person name="Leveau J.H.J."/>
        </authorList>
    </citation>
    <scope>NUCLEOTIDE SEQUENCE [LARGE SCALE GENOMIC DNA]</scope>
    <source>
        <strain evidence="3">Cal35</strain>
    </source>
</reference>
<dbReference type="SUPFAM" id="SSF46626">
    <property type="entry name" value="Cytochrome c"/>
    <property type="match status" value="1"/>
</dbReference>
<dbReference type="GO" id="GO:0020037">
    <property type="term" value="F:heme binding"/>
    <property type="evidence" value="ECO:0007669"/>
    <property type="project" value="InterPro"/>
</dbReference>
<accession>A0A0A1FBN2</accession>
<proteinExistence type="predicted"/>
<dbReference type="AlphaFoldDB" id="A0A0A1FBN2"/>
<dbReference type="GO" id="GO:0009055">
    <property type="term" value="F:electron transfer activity"/>
    <property type="evidence" value="ECO:0007669"/>
    <property type="project" value="InterPro"/>
</dbReference>
<dbReference type="KEGG" id="care:LT85_2007"/>
<dbReference type="Proteomes" id="UP000030302">
    <property type="component" value="Chromosome"/>
</dbReference>
<dbReference type="InterPro" id="IPR036909">
    <property type="entry name" value="Cyt_c-like_dom_sf"/>
</dbReference>
<dbReference type="Gene3D" id="1.10.760.10">
    <property type="entry name" value="Cytochrome c-like domain"/>
    <property type="match status" value="1"/>
</dbReference>
<evidence type="ECO:0000313" key="2">
    <source>
        <dbReference type="EMBL" id="AIY41165.1"/>
    </source>
</evidence>
<dbReference type="EMBL" id="CP009962">
    <property type="protein sequence ID" value="AIY41165.1"/>
    <property type="molecule type" value="Genomic_DNA"/>
</dbReference>
<keyword evidence="3" id="KW-1185">Reference proteome</keyword>
<keyword evidence="1" id="KW-0732">Signal</keyword>
<gene>
    <name evidence="2" type="ORF">LT85_2007</name>
</gene>
<feature type="chain" id="PRO_5001974051" evidence="1">
    <location>
        <begin position="25"/>
        <end position="113"/>
    </location>
</feature>
<evidence type="ECO:0000313" key="3">
    <source>
        <dbReference type="Proteomes" id="UP000030302"/>
    </source>
</evidence>
<name>A0A0A1FBN2_9BURK</name>
<protein>
    <submittedName>
        <fullName evidence="2">Cytochrome c</fullName>
    </submittedName>
</protein>
<evidence type="ECO:0000256" key="1">
    <source>
        <dbReference type="SAM" id="SignalP"/>
    </source>
</evidence>
<feature type="signal peptide" evidence="1">
    <location>
        <begin position="1"/>
        <end position="24"/>
    </location>
</feature>
<sequence length="113" mass="12091">MTYLKTLLVGAFFGVAGWSLGAAAAPVSITLPQETAQLRPSTHPGYVVATQMCAICHSADYINQQPGKMTLTQWTAEVAKMQHAYGAPLSDDQVKEIGEYLAITYGSEKPASQ</sequence>